<keyword evidence="2" id="KW-1185">Reference proteome</keyword>
<gene>
    <name evidence="1" type="ORF">Psuf_060530</name>
</gene>
<accession>A0A6F8YRG2</accession>
<dbReference type="Proteomes" id="UP000503011">
    <property type="component" value="Chromosome"/>
</dbReference>
<reference evidence="1 2" key="2">
    <citation type="submission" date="2020-03" db="EMBL/GenBank/DDBJ databases">
        <authorList>
            <person name="Ichikawa N."/>
            <person name="Kimura A."/>
            <person name="Kitahashi Y."/>
            <person name="Uohara A."/>
        </authorList>
    </citation>
    <scope>NUCLEOTIDE SEQUENCE [LARGE SCALE GENOMIC DNA]</scope>
    <source>
        <strain evidence="1 2">NBRC 105367</strain>
    </source>
</reference>
<protein>
    <submittedName>
        <fullName evidence="1">Uncharacterized protein</fullName>
    </submittedName>
</protein>
<reference evidence="1 2" key="1">
    <citation type="submission" date="2020-03" db="EMBL/GenBank/DDBJ databases">
        <title>Whole genome shotgun sequence of Phytohabitans suffuscus NBRC 105367.</title>
        <authorList>
            <person name="Komaki H."/>
            <person name="Tamura T."/>
        </authorList>
    </citation>
    <scope>NUCLEOTIDE SEQUENCE [LARGE SCALE GENOMIC DNA]</scope>
    <source>
        <strain evidence="1 2">NBRC 105367</strain>
    </source>
</reference>
<evidence type="ECO:0000313" key="2">
    <source>
        <dbReference type="Proteomes" id="UP000503011"/>
    </source>
</evidence>
<dbReference type="AlphaFoldDB" id="A0A6F8YRG2"/>
<organism evidence="1 2">
    <name type="scientific">Phytohabitans suffuscus</name>
    <dbReference type="NCBI Taxonomy" id="624315"/>
    <lineage>
        <taxon>Bacteria</taxon>
        <taxon>Bacillati</taxon>
        <taxon>Actinomycetota</taxon>
        <taxon>Actinomycetes</taxon>
        <taxon>Micromonosporales</taxon>
        <taxon>Micromonosporaceae</taxon>
    </lineage>
</organism>
<dbReference type="EMBL" id="AP022871">
    <property type="protein sequence ID" value="BCB88740.1"/>
    <property type="molecule type" value="Genomic_DNA"/>
</dbReference>
<dbReference type="KEGG" id="psuu:Psuf_060530"/>
<sequence>MWEVGAAEGADYLGEAVDVFAYGREGGAAGADGGEAGLVVGVELVWARHDPFGDLAGFGWCRRFGWLLGSGWA</sequence>
<evidence type="ECO:0000313" key="1">
    <source>
        <dbReference type="EMBL" id="BCB88740.1"/>
    </source>
</evidence>
<proteinExistence type="predicted"/>
<name>A0A6F8YRG2_9ACTN</name>